<comment type="caution">
    <text evidence="2">The sequence shown here is derived from an EMBL/GenBank/DDBJ whole genome shotgun (WGS) entry which is preliminary data.</text>
</comment>
<dbReference type="AlphaFoldDB" id="A0A1Y2E5L0"/>
<gene>
    <name evidence="2" type="ORF">LY90DRAFT_222664</name>
</gene>
<name>A0A1Y2E5L0_9FUNG</name>
<evidence type="ECO:0000313" key="2">
    <source>
        <dbReference type="EMBL" id="ORY66737.1"/>
    </source>
</evidence>
<sequence>MINALQEKLNLEKNTSSNVENNNNESVEIKNLTRQKSLIDKNVPPKPLDENTLNNDNIKSIDNNMKKSSYKHKIHQLQYHYIPIIMMIVLKEIMKTQKAFVKISKL</sequence>
<feature type="compositionally biased region" description="Polar residues" evidence="1">
    <location>
        <begin position="51"/>
        <end position="60"/>
    </location>
</feature>
<feature type="region of interest" description="Disordered" evidence="1">
    <location>
        <begin position="9"/>
        <end position="60"/>
    </location>
</feature>
<evidence type="ECO:0000256" key="1">
    <source>
        <dbReference type="SAM" id="MobiDB-lite"/>
    </source>
</evidence>
<reference evidence="2 3" key="1">
    <citation type="submission" date="2016-08" db="EMBL/GenBank/DDBJ databases">
        <title>A Parts List for Fungal Cellulosomes Revealed by Comparative Genomics.</title>
        <authorList>
            <consortium name="DOE Joint Genome Institute"/>
            <person name="Haitjema C.H."/>
            <person name="Gilmore S.P."/>
            <person name="Henske J.K."/>
            <person name="Solomon K.V."/>
            <person name="De Groot R."/>
            <person name="Kuo A."/>
            <person name="Mondo S.J."/>
            <person name="Salamov A.A."/>
            <person name="Labutti K."/>
            <person name="Zhao Z."/>
            <person name="Chiniquy J."/>
            <person name="Barry K."/>
            <person name="Brewer H.M."/>
            <person name="Purvine S.O."/>
            <person name="Wright A.T."/>
            <person name="Boxma B."/>
            <person name="Van Alen T."/>
            <person name="Hackstein J.H."/>
            <person name="Baker S.E."/>
            <person name="Grigoriev I.V."/>
            <person name="O'Malley M.A."/>
        </authorList>
    </citation>
    <scope>NUCLEOTIDE SEQUENCE [LARGE SCALE GENOMIC DNA]</scope>
    <source>
        <strain evidence="2 3">G1</strain>
    </source>
</reference>
<evidence type="ECO:0000313" key="3">
    <source>
        <dbReference type="Proteomes" id="UP000193920"/>
    </source>
</evidence>
<dbReference type="EMBL" id="MCOG01000050">
    <property type="protein sequence ID" value="ORY66737.1"/>
    <property type="molecule type" value="Genomic_DNA"/>
</dbReference>
<dbReference type="Proteomes" id="UP000193920">
    <property type="component" value="Unassembled WGS sequence"/>
</dbReference>
<protein>
    <submittedName>
        <fullName evidence="2">Uncharacterized protein</fullName>
    </submittedName>
</protein>
<keyword evidence="3" id="KW-1185">Reference proteome</keyword>
<proteinExistence type="predicted"/>
<feature type="compositionally biased region" description="Low complexity" evidence="1">
    <location>
        <begin position="16"/>
        <end position="26"/>
    </location>
</feature>
<accession>A0A1Y2E5L0</accession>
<organism evidence="2 3">
    <name type="scientific">Neocallimastix californiae</name>
    <dbReference type="NCBI Taxonomy" id="1754190"/>
    <lineage>
        <taxon>Eukaryota</taxon>
        <taxon>Fungi</taxon>
        <taxon>Fungi incertae sedis</taxon>
        <taxon>Chytridiomycota</taxon>
        <taxon>Chytridiomycota incertae sedis</taxon>
        <taxon>Neocallimastigomycetes</taxon>
        <taxon>Neocallimastigales</taxon>
        <taxon>Neocallimastigaceae</taxon>
        <taxon>Neocallimastix</taxon>
    </lineage>
</organism>